<evidence type="ECO:0000313" key="5">
    <source>
        <dbReference type="Proteomes" id="UP000199820"/>
    </source>
</evidence>
<feature type="chain" id="PRO_5011440626" evidence="3">
    <location>
        <begin position="29"/>
        <end position="369"/>
    </location>
</feature>
<dbReference type="Gene3D" id="2.10.270.10">
    <property type="entry name" value="Cholin Binding"/>
    <property type="match status" value="1"/>
</dbReference>
<keyword evidence="3" id="KW-0732">Signal</keyword>
<dbReference type="eggNOG" id="COG5263">
    <property type="taxonomic scope" value="Bacteria"/>
</dbReference>
<sequence length="369" mass="41639">MTIRSIRLTALPVLIAAMLFSSGTSALAASKDDREVVKVVSVSLNFSNPEPGDPVDKDMEDSVSVDDGTYEISEAEYTTKKEEWEYNDKPVLKIKVKIPKDDQDDYKFKSKAKLKLEKGDVKVDRSEISNSSTSATVTVYLRPVSGKAEATSDLRWDERYTANWEKVDNVQSYTLRLYRNSTQIADIDTTATHLNLASYMTTPGKYSFRIRSNAGGAAKDNSRFTEKSDYKTITQENIPTEEDIRQGDISLPVWVRDGDYWYIDQGGQKLHNTWFQDTDGNWYYLGADTYMKTGLFKDSDGNQYYLNTKDQPDASIPLGAMRTGWLTYHDRTYYLNPNEGGPKGAMLVNTTVTIDGKECTFNEDGALQQ</sequence>
<dbReference type="OrthoDB" id="2235460at2"/>
<protein>
    <submittedName>
        <fullName evidence="4">Putative cell wall binding repeat-containing protein</fullName>
    </submittedName>
</protein>
<keyword evidence="5" id="KW-1185">Reference proteome</keyword>
<dbReference type="Pfam" id="PF01473">
    <property type="entry name" value="Choline_bind_1"/>
    <property type="match status" value="2"/>
</dbReference>
<gene>
    <name evidence="4" type="ORF">SAMN04487771_100632</name>
</gene>
<name>A0A1I0C6N5_9FIRM</name>
<dbReference type="STRING" id="1526.SAMN02910262_01215"/>
<organism evidence="4 5">
    <name type="scientific">[Clostridium] aminophilum</name>
    <dbReference type="NCBI Taxonomy" id="1526"/>
    <lineage>
        <taxon>Bacteria</taxon>
        <taxon>Bacillati</taxon>
        <taxon>Bacillota</taxon>
        <taxon>Clostridia</taxon>
        <taxon>Lachnospirales</taxon>
        <taxon>Lachnospiraceae</taxon>
    </lineage>
</organism>
<dbReference type="InterPro" id="IPR018337">
    <property type="entry name" value="Cell_wall/Cho-bd_repeat"/>
</dbReference>
<evidence type="ECO:0000256" key="1">
    <source>
        <dbReference type="ARBA" id="ARBA00022737"/>
    </source>
</evidence>
<reference evidence="4 5" key="1">
    <citation type="submission" date="2016-10" db="EMBL/GenBank/DDBJ databases">
        <authorList>
            <person name="de Groot N.N."/>
        </authorList>
    </citation>
    <scope>NUCLEOTIDE SEQUENCE [LARGE SCALE GENOMIC DNA]</scope>
    <source>
        <strain evidence="4 5">KH1P1</strain>
    </source>
</reference>
<evidence type="ECO:0000256" key="2">
    <source>
        <dbReference type="PROSITE-ProRule" id="PRU00591"/>
    </source>
</evidence>
<dbReference type="Proteomes" id="UP000199820">
    <property type="component" value="Unassembled WGS sequence"/>
</dbReference>
<evidence type="ECO:0000256" key="3">
    <source>
        <dbReference type="SAM" id="SignalP"/>
    </source>
</evidence>
<accession>A0A1I0C6N5</accession>
<proteinExistence type="predicted"/>
<dbReference type="AlphaFoldDB" id="A0A1I0C6N5"/>
<dbReference type="PROSITE" id="PS51170">
    <property type="entry name" value="CW"/>
    <property type="match status" value="1"/>
</dbReference>
<dbReference type="SUPFAM" id="SSF69360">
    <property type="entry name" value="Cell wall binding repeat"/>
    <property type="match status" value="1"/>
</dbReference>
<feature type="repeat" description="Cell wall-binding" evidence="2">
    <location>
        <begin position="271"/>
        <end position="291"/>
    </location>
</feature>
<evidence type="ECO:0000313" key="4">
    <source>
        <dbReference type="EMBL" id="SET14838.1"/>
    </source>
</evidence>
<keyword evidence="1" id="KW-0677">Repeat</keyword>
<feature type="signal peptide" evidence="3">
    <location>
        <begin position="1"/>
        <end position="28"/>
    </location>
</feature>
<dbReference type="RefSeq" id="WP_074648744.1">
    <property type="nucleotide sequence ID" value="NZ_FOIL01000006.1"/>
</dbReference>
<dbReference type="EMBL" id="FOIL01000006">
    <property type="protein sequence ID" value="SET14838.1"/>
    <property type="molecule type" value="Genomic_DNA"/>
</dbReference>